<dbReference type="OrthoDB" id="2386400at2759"/>
<proteinExistence type="predicted"/>
<reference evidence="2 3" key="1">
    <citation type="submission" date="2018-06" db="EMBL/GenBank/DDBJ databases">
        <title>Comparative genomics reveals the genomic features of Rhizophagus irregularis, R. cerebriforme, R. diaphanum and Gigaspora rosea, and their symbiotic lifestyle signature.</title>
        <authorList>
            <person name="Morin E."/>
            <person name="San Clemente H."/>
            <person name="Chen E.C.H."/>
            <person name="De La Providencia I."/>
            <person name="Hainaut M."/>
            <person name="Kuo A."/>
            <person name="Kohler A."/>
            <person name="Murat C."/>
            <person name="Tang N."/>
            <person name="Roy S."/>
            <person name="Loubradou J."/>
            <person name="Henrissat B."/>
            <person name="Grigoriev I.V."/>
            <person name="Corradi N."/>
            <person name="Roux C."/>
            <person name="Martin F.M."/>
        </authorList>
    </citation>
    <scope>NUCLEOTIDE SEQUENCE [LARGE SCALE GENOMIC DNA]</scope>
    <source>
        <strain evidence="2 3">DAOM 227022</strain>
    </source>
</reference>
<protein>
    <recommendedName>
        <fullName evidence="1">Reelin domain-containing protein</fullName>
    </recommendedName>
</protein>
<evidence type="ECO:0000259" key="1">
    <source>
        <dbReference type="Pfam" id="PF02014"/>
    </source>
</evidence>
<dbReference type="AlphaFoldDB" id="A0A397SI13"/>
<dbReference type="Pfam" id="PF02014">
    <property type="entry name" value="Reeler"/>
    <property type="match status" value="1"/>
</dbReference>
<dbReference type="Proteomes" id="UP000265703">
    <property type="component" value="Unassembled WGS sequence"/>
</dbReference>
<accession>A0A397SI13</accession>
<dbReference type="EMBL" id="QKYT01000541">
    <property type="protein sequence ID" value="RIA83795.1"/>
    <property type="molecule type" value="Genomic_DNA"/>
</dbReference>
<name>A0A397SI13_9GLOM</name>
<comment type="caution">
    <text evidence="2">The sequence shown here is derived from an EMBL/GenBank/DDBJ whole genome shotgun (WGS) entry which is preliminary data.</text>
</comment>
<gene>
    <name evidence="2" type="ORF">C1645_833242</name>
</gene>
<dbReference type="Gene3D" id="2.60.40.4060">
    <property type="entry name" value="Reeler domain"/>
    <property type="match status" value="1"/>
</dbReference>
<feature type="domain" description="Reelin" evidence="1">
    <location>
        <begin position="56"/>
        <end position="144"/>
    </location>
</feature>
<dbReference type="InterPro" id="IPR042307">
    <property type="entry name" value="Reeler_sf"/>
</dbReference>
<organism evidence="2 3">
    <name type="scientific">Glomus cerebriforme</name>
    <dbReference type="NCBI Taxonomy" id="658196"/>
    <lineage>
        <taxon>Eukaryota</taxon>
        <taxon>Fungi</taxon>
        <taxon>Fungi incertae sedis</taxon>
        <taxon>Mucoromycota</taxon>
        <taxon>Glomeromycotina</taxon>
        <taxon>Glomeromycetes</taxon>
        <taxon>Glomerales</taxon>
        <taxon>Glomeraceae</taxon>
        <taxon>Glomus</taxon>
    </lineage>
</organism>
<sequence>MFFNIIMKKYSFLSAYVVGLIVLYIGSITTNAAVGNICTSASIKELSNVITKGVKVKVKEKGWVPGSKIYVKIDVGKKNSIRNLIIWAETVDGEQPGVHIGHWSPISDHAYVDGCNGLAVSTITNQVDLNLSQITYKWNPPNAQDYEPTETSVTPIPSITQSFINATKITSATIVPSISSPRGPQAITTTSIKNQYNSTIKSIIFKGVLQLMNHPDSEIYFFKSHVIKRLY</sequence>
<evidence type="ECO:0000313" key="3">
    <source>
        <dbReference type="Proteomes" id="UP000265703"/>
    </source>
</evidence>
<evidence type="ECO:0000313" key="2">
    <source>
        <dbReference type="EMBL" id="RIA83795.1"/>
    </source>
</evidence>
<keyword evidence="3" id="KW-1185">Reference proteome</keyword>
<dbReference type="InterPro" id="IPR002861">
    <property type="entry name" value="Reeler_dom"/>
</dbReference>